<dbReference type="KEGG" id="amol:AMOL_0195"/>
<proteinExistence type="inferred from homology"/>
<comment type="similarity">
    <text evidence="3">Belongs to the HAD-like hydrolase superfamily. CbbY/CbbZ/Gph/YieH family.</text>
</comment>
<dbReference type="InterPro" id="IPR023198">
    <property type="entry name" value="PGP-like_dom2"/>
</dbReference>
<dbReference type="SFLD" id="SFLDG01129">
    <property type="entry name" value="C1.5:_HAD__Beta-PGM__Phosphata"/>
    <property type="match status" value="1"/>
</dbReference>
<accession>A0A2G1DF74</accession>
<evidence type="ECO:0000256" key="1">
    <source>
        <dbReference type="ARBA" id="ARBA00000830"/>
    </source>
</evidence>
<evidence type="ECO:0000313" key="5">
    <source>
        <dbReference type="EMBL" id="AXX91219.1"/>
    </source>
</evidence>
<dbReference type="InterPro" id="IPR041492">
    <property type="entry name" value="HAD_2"/>
</dbReference>
<dbReference type="PANTHER" id="PTHR43434">
    <property type="entry name" value="PHOSPHOGLYCOLATE PHOSPHATASE"/>
    <property type="match status" value="1"/>
</dbReference>
<dbReference type="EMBL" id="CP032098">
    <property type="protein sequence ID" value="AXX91219.1"/>
    <property type="molecule type" value="Genomic_DNA"/>
</dbReference>
<keyword evidence="6" id="KW-0378">Hydrolase</keyword>
<dbReference type="RefSeq" id="WP_099343424.1">
    <property type="nucleotide sequence ID" value="NZ_CP032098.1"/>
</dbReference>
<dbReference type="InterPro" id="IPR006439">
    <property type="entry name" value="HAD-SF_hydro_IA"/>
</dbReference>
<dbReference type="Gene3D" id="1.10.150.240">
    <property type="entry name" value="Putative phosphatase, domain 2"/>
    <property type="match status" value="1"/>
</dbReference>
<dbReference type="GO" id="GO:0008967">
    <property type="term" value="F:phosphoglycolate phosphatase activity"/>
    <property type="evidence" value="ECO:0007669"/>
    <property type="project" value="UniProtKB-EC"/>
</dbReference>
<dbReference type="EC" id="3.1.3.18" evidence="4"/>
<protein>
    <recommendedName>
        <fullName evidence="4">phosphoglycolate phosphatase</fullName>
        <ecNumber evidence="4">3.1.3.18</ecNumber>
    </recommendedName>
</protein>
<dbReference type="AlphaFoldDB" id="A0A2G1DF74"/>
<dbReference type="GO" id="GO:0005829">
    <property type="term" value="C:cytosol"/>
    <property type="evidence" value="ECO:0007669"/>
    <property type="project" value="TreeGrafter"/>
</dbReference>
<evidence type="ECO:0000313" key="6">
    <source>
        <dbReference type="EMBL" id="PHO17104.1"/>
    </source>
</evidence>
<dbReference type="InterPro" id="IPR050155">
    <property type="entry name" value="HAD-like_hydrolase_sf"/>
</dbReference>
<keyword evidence="7" id="KW-1185">Reference proteome</keyword>
<dbReference type="Gene3D" id="3.40.50.1000">
    <property type="entry name" value="HAD superfamily/HAD-like"/>
    <property type="match status" value="1"/>
</dbReference>
<dbReference type="SFLD" id="SFLDS00003">
    <property type="entry name" value="Haloacid_Dehalogenase"/>
    <property type="match status" value="1"/>
</dbReference>
<dbReference type="Proteomes" id="UP000221222">
    <property type="component" value="Unassembled WGS sequence"/>
</dbReference>
<dbReference type="EMBL" id="NXFY01000024">
    <property type="protein sequence ID" value="PHO17104.1"/>
    <property type="molecule type" value="Genomic_DNA"/>
</dbReference>
<comment type="catalytic activity">
    <reaction evidence="1">
        <text>2-phosphoglycolate + H2O = glycolate + phosphate</text>
        <dbReference type="Rhea" id="RHEA:14369"/>
        <dbReference type="ChEBI" id="CHEBI:15377"/>
        <dbReference type="ChEBI" id="CHEBI:29805"/>
        <dbReference type="ChEBI" id="CHEBI:43474"/>
        <dbReference type="ChEBI" id="CHEBI:58033"/>
        <dbReference type="EC" id="3.1.3.18"/>
    </reaction>
</comment>
<evidence type="ECO:0000313" key="7">
    <source>
        <dbReference type="Proteomes" id="UP000221222"/>
    </source>
</evidence>
<sequence>MKENNILLFDLDGTLIDSTEAIITSFKHTFEQLAFDFKGKDDDIKNLIGYPLDIMYKDLGVEEERVWDFVDAYKQKYKDISKEKTLLLENVKETLQIASSFARLSIVTTKTAKYTKPLLEHLEILNYFEFITGREDVENPKPHPEPILKTLELMKYDETKQKVWMIGDTKLDLICANNAGVNCVGVLCGYANEDSLKEYSGFIVQDSLDAVNLIKNITNPCL</sequence>
<evidence type="ECO:0000313" key="8">
    <source>
        <dbReference type="Proteomes" id="UP000262712"/>
    </source>
</evidence>
<dbReference type="GO" id="GO:0006281">
    <property type="term" value="P:DNA repair"/>
    <property type="evidence" value="ECO:0007669"/>
    <property type="project" value="TreeGrafter"/>
</dbReference>
<dbReference type="Proteomes" id="UP000262712">
    <property type="component" value="Chromosome"/>
</dbReference>
<reference evidence="6 7" key="1">
    <citation type="submission" date="2017-09" db="EMBL/GenBank/DDBJ databases">
        <title>Arcobacter canalis sp. nov., a new species isolated from a water canal contaminated with urban sewage.</title>
        <authorList>
            <person name="Perez-Cataluna A."/>
            <person name="Salas-Masso N."/>
            <person name="Figueras M.J."/>
        </authorList>
    </citation>
    <scope>NUCLEOTIDE SEQUENCE [LARGE SCALE GENOMIC DNA]</scope>
    <source>
        <strain evidence="6 7">F98-3</strain>
    </source>
</reference>
<dbReference type="InterPro" id="IPR036412">
    <property type="entry name" value="HAD-like_sf"/>
</dbReference>
<dbReference type="Pfam" id="PF13419">
    <property type="entry name" value="HAD_2"/>
    <property type="match status" value="1"/>
</dbReference>
<dbReference type="PANTHER" id="PTHR43434:SF1">
    <property type="entry name" value="PHOSPHOGLYCOLATE PHOSPHATASE"/>
    <property type="match status" value="1"/>
</dbReference>
<dbReference type="NCBIfam" id="TIGR01549">
    <property type="entry name" value="HAD-SF-IA-v1"/>
    <property type="match status" value="1"/>
</dbReference>
<dbReference type="SFLD" id="SFLDG01135">
    <property type="entry name" value="C1.5.6:_HAD__Beta-PGM__Phospha"/>
    <property type="match status" value="1"/>
</dbReference>
<evidence type="ECO:0000256" key="3">
    <source>
        <dbReference type="ARBA" id="ARBA00006171"/>
    </source>
</evidence>
<evidence type="ECO:0000256" key="4">
    <source>
        <dbReference type="ARBA" id="ARBA00013078"/>
    </source>
</evidence>
<name>A0A2G1DF74_9BACT</name>
<comment type="pathway">
    <text evidence="2">Organic acid metabolism; glycolate biosynthesis; glycolate from 2-phosphoglycolate: step 1/1.</text>
</comment>
<evidence type="ECO:0000256" key="2">
    <source>
        <dbReference type="ARBA" id="ARBA00004818"/>
    </source>
</evidence>
<dbReference type="SUPFAM" id="SSF56784">
    <property type="entry name" value="HAD-like"/>
    <property type="match status" value="1"/>
</dbReference>
<organism evidence="6 7">
    <name type="scientific">Malaciobacter molluscorum LMG 25693</name>
    <dbReference type="NCBI Taxonomy" id="870501"/>
    <lineage>
        <taxon>Bacteria</taxon>
        <taxon>Pseudomonadati</taxon>
        <taxon>Campylobacterota</taxon>
        <taxon>Epsilonproteobacteria</taxon>
        <taxon>Campylobacterales</taxon>
        <taxon>Arcobacteraceae</taxon>
        <taxon>Malaciobacter</taxon>
    </lineage>
</organism>
<gene>
    <name evidence="5" type="ORF">AMOL_0195</name>
    <name evidence="6" type="ORF">CPU12_12320</name>
</gene>
<dbReference type="InterPro" id="IPR023214">
    <property type="entry name" value="HAD_sf"/>
</dbReference>
<reference evidence="5 8" key="2">
    <citation type="submission" date="2018-08" db="EMBL/GenBank/DDBJ databases">
        <title>Complete genome of the Arcobacter molluscorum type strain LMG 25693.</title>
        <authorList>
            <person name="Miller W.G."/>
            <person name="Yee E."/>
            <person name="Bono J.L."/>
        </authorList>
    </citation>
    <scope>NUCLEOTIDE SEQUENCE [LARGE SCALE GENOMIC DNA]</scope>
    <source>
        <strain evidence="5 8">CECT 7696</strain>
    </source>
</reference>